<feature type="transmembrane region" description="Helical" evidence="1">
    <location>
        <begin position="65"/>
        <end position="86"/>
    </location>
</feature>
<evidence type="ECO:0000313" key="3">
    <source>
        <dbReference type="EMBL" id="MFC6023055.1"/>
    </source>
</evidence>
<keyword evidence="4" id="KW-1185">Reference proteome</keyword>
<feature type="transmembrane region" description="Helical" evidence="1">
    <location>
        <begin position="98"/>
        <end position="118"/>
    </location>
</feature>
<proteinExistence type="predicted"/>
<reference evidence="4" key="1">
    <citation type="journal article" date="2019" name="Int. J. Syst. Evol. Microbiol.">
        <title>The Global Catalogue of Microorganisms (GCM) 10K type strain sequencing project: providing services to taxonomists for standard genome sequencing and annotation.</title>
        <authorList>
            <consortium name="The Broad Institute Genomics Platform"/>
            <consortium name="The Broad Institute Genome Sequencing Center for Infectious Disease"/>
            <person name="Wu L."/>
            <person name="Ma J."/>
        </authorList>
    </citation>
    <scope>NUCLEOTIDE SEQUENCE [LARGE SCALE GENOMIC DNA]</scope>
    <source>
        <strain evidence="4">ZS-35-S2</strain>
    </source>
</reference>
<gene>
    <name evidence="3" type="ORF">ACFP2T_43755</name>
</gene>
<keyword evidence="1" id="KW-0472">Membrane</keyword>
<dbReference type="Pfam" id="PF12249">
    <property type="entry name" value="AftA_C"/>
    <property type="match status" value="1"/>
</dbReference>
<protein>
    <submittedName>
        <fullName evidence="3">Arabinofuranosyltransferase</fullName>
    </submittedName>
</protein>
<feature type="transmembrane region" description="Helical" evidence="1">
    <location>
        <begin position="37"/>
        <end position="56"/>
    </location>
</feature>
<keyword evidence="1" id="KW-0812">Transmembrane</keyword>
<organism evidence="3 4">
    <name type="scientific">Plantactinospora solaniradicis</name>
    <dbReference type="NCBI Taxonomy" id="1723736"/>
    <lineage>
        <taxon>Bacteria</taxon>
        <taxon>Bacillati</taxon>
        <taxon>Actinomycetota</taxon>
        <taxon>Actinomycetes</taxon>
        <taxon>Micromonosporales</taxon>
        <taxon>Micromonosporaceae</taxon>
        <taxon>Plantactinospora</taxon>
    </lineage>
</organism>
<feature type="domain" description="Arabinofuranosyltransferase AftA C-terminal" evidence="2">
    <location>
        <begin position="201"/>
        <end position="288"/>
    </location>
</feature>
<sequence>PYLYGTFTLHGERVNDYFISPSIVEDPLGVWFLTSPFGAPLYMVELVGLLGLVWYWKTRWWARPMLLLVAGVYVYRWALVLIFVGNGHTLYLHYTTRLIGLVFASAGVLTAVTAVPALARRVTKRSLRGVALLSTATLLVVAGLASMSTWMPSPRGMNDVRRPGGQPEPNLVTFAHAEPLPNGNRPRYAAKGVTVPYFPVESIREVVEGTLGKGARPSTLAYDERMFAYYPWDGYIAVERLASNTFSRWDERYAELIRIAAIKDPAEFARASADTEFGGIDVFVLRRRGEGWVWGGDAVFDSAQFSPTYWRVAADLPSNTAVAVRLPN</sequence>
<feature type="transmembrane region" description="Helical" evidence="1">
    <location>
        <begin position="130"/>
        <end position="151"/>
    </location>
</feature>
<dbReference type="EMBL" id="JBHSPR010000084">
    <property type="protein sequence ID" value="MFC6023055.1"/>
    <property type="molecule type" value="Genomic_DNA"/>
</dbReference>
<evidence type="ECO:0000256" key="1">
    <source>
        <dbReference type="SAM" id="Phobius"/>
    </source>
</evidence>
<dbReference type="Proteomes" id="UP001596203">
    <property type="component" value="Unassembled WGS sequence"/>
</dbReference>
<dbReference type="RefSeq" id="WP_377433005.1">
    <property type="nucleotide sequence ID" value="NZ_JBHSPR010000084.1"/>
</dbReference>
<accession>A0ABW1KN59</accession>
<feature type="non-terminal residue" evidence="3">
    <location>
        <position position="1"/>
    </location>
</feature>
<comment type="caution">
    <text evidence="3">The sequence shown here is derived from an EMBL/GenBank/DDBJ whole genome shotgun (WGS) entry which is preliminary data.</text>
</comment>
<evidence type="ECO:0000313" key="4">
    <source>
        <dbReference type="Proteomes" id="UP001596203"/>
    </source>
</evidence>
<keyword evidence="1" id="KW-1133">Transmembrane helix</keyword>
<dbReference type="InterPro" id="IPR020959">
    <property type="entry name" value="ArabinofuranosylTrfase_AftA_C"/>
</dbReference>
<evidence type="ECO:0000259" key="2">
    <source>
        <dbReference type="Pfam" id="PF12249"/>
    </source>
</evidence>
<name>A0ABW1KN59_9ACTN</name>